<feature type="compositionally biased region" description="Low complexity" evidence="5">
    <location>
        <begin position="177"/>
        <end position="188"/>
    </location>
</feature>
<dbReference type="EMBL" id="VLTO01000068">
    <property type="protein sequence ID" value="KAA0169628.1"/>
    <property type="molecule type" value="Genomic_DNA"/>
</dbReference>
<proteinExistence type="predicted"/>
<evidence type="ECO:0000313" key="14">
    <source>
        <dbReference type="Proteomes" id="UP000325113"/>
    </source>
</evidence>
<feature type="compositionally biased region" description="Low complexity" evidence="5">
    <location>
        <begin position="119"/>
        <end position="148"/>
    </location>
</feature>
<dbReference type="InterPro" id="IPR007853">
    <property type="entry name" value="Znf_DNL-typ"/>
</dbReference>
<keyword evidence="1" id="KW-0479">Metal-binding</keyword>
<evidence type="ECO:0000313" key="10">
    <source>
        <dbReference type="EMBL" id="KAA0169628.1"/>
    </source>
</evidence>
<dbReference type="PANTHER" id="PTHR20922:SF13">
    <property type="entry name" value="DNL-TYPE ZINC FINGER PROTEIN"/>
    <property type="match status" value="1"/>
</dbReference>
<evidence type="ECO:0000256" key="4">
    <source>
        <dbReference type="PROSITE-ProRule" id="PRU00834"/>
    </source>
</evidence>
<protein>
    <recommendedName>
        <fullName evidence="6">DNL-type domain-containing protein</fullName>
    </recommendedName>
</protein>
<dbReference type="EMBL" id="VLTN01000049">
    <property type="protein sequence ID" value="KAA0148789.1"/>
    <property type="molecule type" value="Genomic_DNA"/>
</dbReference>
<evidence type="ECO:0000313" key="11">
    <source>
        <dbReference type="Proteomes" id="UP000322899"/>
    </source>
</evidence>
<name>A0A5A8CR67_CAFRO</name>
<evidence type="ECO:0000256" key="1">
    <source>
        <dbReference type="ARBA" id="ARBA00022723"/>
    </source>
</evidence>
<dbReference type="GO" id="GO:0050821">
    <property type="term" value="P:protein stabilization"/>
    <property type="evidence" value="ECO:0007669"/>
    <property type="project" value="TreeGrafter"/>
</dbReference>
<dbReference type="GO" id="GO:0005739">
    <property type="term" value="C:mitochondrion"/>
    <property type="evidence" value="ECO:0007669"/>
    <property type="project" value="TreeGrafter"/>
</dbReference>
<evidence type="ECO:0000256" key="2">
    <source>
        <dbReference type="ARBA" id="ARBA00022771"/>
    </source>
</evidence>
<evidence type="ECO:0000256" key="5">
    <source>
        <dbReference type="SAM" id="MobiDB-lite"/>
    </source>
</evidence>
<accession>A0A5A8CR67</accession>
<dbReference type="Proteomes" id="UP000323011">
    <property type="component" value="Unassembled WGS sequence"/>
</dbReference>
<evidence type="ECO:0000313" key="9">
    <source>
        <dbReference type="EMBL" id="KAA0159132.1"/>
    </source>
</evidence>
<dbReference type="GO" id="GO:0006457">
    <property type="term" value="P:protein folding"/>
    <property type="evidence" value="ECO:0007669"/>
    <property type="project" value="TreeGrafter"/>
</dbReference>
<dbReference type="EMBL" id="VLTM01000057">
    <property type="protein sequence ID" value="KAA0159132.1"/>
    <property type="molecule type" value="Genomic_DNA"/>
</dbReference>
<dbReference type="Proteomes" id="UP000325113">
    <property type="component" value="Unassembled WGS sequence"/>
</dbReference>
<feature type="domain" description="DNL-type" evidence="6">
    <location>
        <begin position="27"/>
        <end position="127"/>
    </location>
</feature>
<feature type="region of interest" description="Disordered" evidence="5">
    <location>
        <begin position="171"/>
        <end position="207"/>
    </location>
</feature>
<keyword evidence="12" id="KW-1185">Reference proteome</keyword>
<feature type="compositionally biased region" description="Gly residues" evidence="5">
    <location>
        <begin position="193"/>
        <end position="207"/>
    </location>
</feature>
<keyword evidence="3" id="KW-0862">Zinc</keyword>
<comment type="caution">
    <text evidence="8">The sequence shown here is derived from an EMBL/GenBank/DDBJ whole genome shotgun (WGS) entry which is preliminary data.</text>
</comment>
<dbReference type="AlphaFoldDB" id="A0A5A8CR67"/>
<evidence type="ECO:0000259" key="6">
    <source>
        <dbReference type="PROSITE" id="PS51501"/>
    </source>
</evidence>
<dbReference type="InterPro" id="IPR024158">
    <property type="entry name" value="Mt_import_TIM15"/>
</dbReference>
<evidence type="ECO:0000313" key="8">
    <source>
        <dbReference type="EMBL" id="KAA0155565.1"/>
    </source>
</evidence>
<sequence>MVHEGKVPKGKEAVAAEMRPAVPGAWYGGDRFVIMFTCSKCGTRTAKTVSKLAYNKGVVLIRCPGCEALHLMADRLGWFANVEAGEKTIDIVDIMKRKGEAVRAVSALNASVAPGEGDAPAGSAAPTPSEAAAGGAAEGASAEGGPTPLDLELMEGVMELTDEDIRVLQAEGKFVLGSSPPGGASAAESGEEGATGGQQGSGGQDRA</sequence>
<dbReference type="EMBL" id="VLTL01000180">
    <property type="protein sequence ID" value="KAA0155565.1"/>
    <property type="molecule type" value="Genomic_DNA"/>
</dbReference>
<dbReference type="GO" id="GO:0030150">
    <property type="term" value="P:protein import into mitochondrial matrix"/>
    <property type="evidence" value="ECO:0007669"/>
    <property type="project" value="TreeGrafter"/>
</dbReference>
<organism evidence="8 13">
    <name type="scientific">Cafeteria roenbergensis</name>
    <name type="common">Marine flagellate</name>
    <dbReference type="NCBI Taxonomy" id="33653"/>
    <lineage>
        <taxon>Eukaryota</taxon>
        <taxon>Sar</taxon>
        <taxon>Stramenopiles</taxon>
        <taxon>Bigyra</taxon>
        <taxon>Opalozoa</taxon>
        <taxon>Bicosoecida</taxon>
        <taxon>Cafeteriaceae</taxon>
        <taxon>Cafeteria</taxon>
    </lineage>
</organism>
<evidence type="ECO:0000256" key="3">
    <source>
        <dbReference type="ARBA" id="ARBA00022833"/>
    </source>
</evidence>
<reference evidence="11 12" key="1">
    <citation type="submission" date="2019-07" db="EMBL/GenBank/DDBJ databases">
        <title>Genomes of Cafeteria roenbergensis.</title>
        <authorList>
            <person name="Fischer M.G."/>
            <person name="Hackl T."/>
            <person name="Roman M."/>
        </authorList>
    </citation>
    <scope>NUCLEOTIDE SEQUENCE [LARGE SCALE GENOMIC DNA]</scope>
    <source>
        <strain evidence="7 12">BVI</strain>
        <strain evidence="9 14">Cflag</strain>
        <strain evidence="10 11">E4-10P</strain>
        <strain evidence="8 13">RCC970-E3</strain>
    </source>
</reference>
<evidence type="ECO:0000313" key="7">
    <source>
        <dbReference type="EMBL" id="KAA0148789.1"/>
    </source>
</evidence>
<keyword evidence="2 4" id="KW-0863">Zinc-finger</keyword>
<evidence type="ECO:0000313" key="13">
    <source>
        <dbReference type="Proteomes" id="UP000324907"/>
    </source>
</evidence>
<dbReference type="OrthoDB" id="512667at2759"/>
<dbReference type="Proteomes" id="UP000324907">
    <property type="component" value="Unassembled WGS sequence"/>
</dbReference>
<feature type="region of interest" description="Disordered" evidence="5">
    <location>
        <begin position="113"/>
        <end position="149"/>
    </location>
</feature>
<dbReference type="GO" id="GO:0051087">
    <property type="term" value="F:protein-folding chaperone binding"/>
    <property type="evidence" value="ECO:0007669"/>
    <property type="project" value="TreeGrafter"/>
</dbReference>
<dbReference type="PROSITE" id="PS51501">
    <property type="entry name" value="ZF_DNL"/>
    <property type="match status" value="1"/>
</dbReference>
<dbReference type="GO" id="GO:0008270">
    <property type="term" value="F:zinc ion binding"/>
    <property type="evidence" value="ECO:0007669"/>
    <property type="project" value="UniProtKB-KW"/>
</dbReference>
<gene>
    <name evidence="10" type="ORF">FNF27_06923</name>
    <name evidence="8" type="ORF">FNF28_06699</name>
    <name evidence="7" type="ORF">FNF29_06414</name>
    <name evidence="9" type="ORF">FNF31_04987</name>
</gene>
<evidence type="ECO:0000313" key="12">
    <source>
        <dbReference type="Proteomes" id="UP000323011"/>
    </source>
</evidence>
<dbReference type="PANTHER" id="PTHR20922">
    <property type="entry name" value="DNL-TYPE ZINC FINGER PROTEIN"/>
    <property type="match status" value="1"/>
</dbReference>
<dbReference type="Pfam" id="PF05180">
    <property type="entry name" value="zf-DNL"/>
    <property type="match status" value="1"/>
</dbReference>
<dbReference type="Proteomes" id="UP000322899">
    <property type="component" value="Unassembled WGS sequence"/>
</dbReference>